<evidence type="ECO:0000256" key="1">
    <source>
        <dbReference type="ARBA" id="ARBA00004651"/>
    </source>
</evidence>
<reference evidence="7 8" key="1">
    <citation type="submission" date="2016-10" db="EMBL/GenBank/DDBJ databases">
        <title>Complete genome sequences of three Cupriavidus strains isolated from various Malaysian environments.</title>
        <authorList>
            <person name="Abdullah A.A.-A."/>
            <person name="Shafie N.A.H."/>
            <person name="Lau N.S."/>
        </authorList>
    </citation>
    <scope>NUCLEOTIDE SEQUENCE [LARGE SCALE GENOMIC DNA]</scope>
    <source>
        <strain evidence="7 8">USMAA1020</strain>
    </source>
</reference>
<comment type="subcellular location">
    <subcellularLocation>
        <location evidence="1">Cell membrane</location>
        <topology evidence="1">Multi-pass membrane protein</topology>
    </subcellularLocation>
</comment>
<evidence type="ECO:0000313" key="7">
    <source>
        <dbReference type="EMBL" id="AOZ10968.1"/>
    </source>
</evidence>
<feature type="transmembrane region" description="Helical" evidence="6">
    <location>
        <begin position="74"/>
        <end position="92"/>
    </location>
</feature>
<sequence>MTNPILFAKAALIGLSIAAPVGPIGLLCIQRTLEQGPRAGLAAGLGAASADALYGALGAWGVSALIALLSGARVALGLGGALFLLWLAWGTWRGGAGAGGAVARPGRGRPLGIFAATFALTLANPATILSFVAIFSTLAAAVGAASPAWMVAGVFAGSAAWWLVLVACVARLRHAVSPARMRWIRRGSALVLGGFAALQLVVLARGLAG</sequence>
<keyword evidence="2" id="KW-1003">Cell membrane</keyword>
<dbReference type="EMBL" id="CP017755">
    <property type="protein sequence ID" value="AOZ10968.1"/>
    <property type="molecule type" value="Genomic_DNA"/>
</dbReference>
<feature type="transmembrane region" description="Helical" evidence="6">
    <location>
        <begin position="148"/>
        <end position="169"/>
    </location>
</feature>
<evidence type="ECO:0000256" key="6">
    <source>
        <dbReference type="SAM" id="Phobius"/>
    </source>
</evidence>
<keyword evidence="4 6" id="KW-1133">Transmembrane helix</keyword>
<feature type="transmembrane region" description="Helical" evidence="6">
    <location>
        <begin position="41"/>
        <end position="68"/>
    </location>
</feature>
<keyword evidence="5 6" id="KW-0472">Membrane</keyword>
<keyword evidence="8" id="KW-1185">Reference proteome</keyword>
<protein>
    <recommendedName>
        <fullName evidence="9">Lysine transporter LysE</fullName>
    </recommendedName>
</protein>
<evidence type="ECO:0000256" key="3">
    <source>
        <dbReference type="ARBA" id="ARBA00022692"/>
    </source>
</evidence>
<keyword evidence="3 6" id="KW-0812">Transmembrane</keyword>
<dbReference type="Proteomes" id="UP000177515">
    <property type="component" value="Chromosome 2"/>
</dbReference>
<proteinExistence type="predicted"/>
<dbReference type="PANTHER" id="PTHR30086:SF20">
    <property type="entry name" value="ARGININE EXPORTER PROTEIN ARGO-RELATED"/>
    <property type="match status" value="1"/>
</dbReference>
<dbReference type="InterPro" id="IPR001123">
    <property type="entry name" value="LeuE-type"/>
</dbReference>
<dbReference type="PANTHER" id="PTHR30086">
    <property type="entry name" value="ARGININE EXPORTER PROTEIN ARGO"/>
    <property type="match status" value="1"/>
</dbReference>
<name>A0ABN4TVH5_9BURK</name>
<evidence type="ECO:0008006" key="9">
    <source>
        <dbReference type="Google" id="ProtNLM"/>
    </source>
</evidence>
<gene>
    <name evidence="7" type="ORF">BKK80_31300</name>
</gene>
<organism evidence="7 8">
    <name type="scientific">Cupriavidus malaysiensis</name>
    <dbReference type="NCBI Taxonomy" id="367825"/>
    <lineage>
        <taxon>Bacteria</taxon>
        <taxon>Pseudomonadati</taxon>
        <taxon>Pseudomonadota</taxon>
        <taxon>Betaproteobacteria</taxon>
        <taxon>Burkholderiales</taxon>
        <taxon>Burkholderiaceae</taxon>
        <taxon>Cupriavidus</taxon>
    </lineage>
</organism>
<feature type="transmembrane region" description="Helical" evidence="6">
    <location>
        <begin position="113"/>
        <end position="142"/>
    </location>
</feature>
<evidence type="ECO:0000256" key="5">
    <source>
        <dbReference type="ARBA" id="ARBA00023136"/>
    </source>
</evidence>
<evidence type="ECO:0000256" key="2">
    <source>
        <dbReference type="ARBA" id="ARBA00022475"/>
    </source>
</evidence>
<dbReference type="Pfam" id="PF01810">
    <property type="entry name" value="LysE"/>
    <property type="match status" value="1"/>
</dbReference>
<evidence type="ECO:0000256" key="4">
    <source>
        <dbReference type="ARBA" id="ARBA00022989"/>
    </source>
</evidence>
<evidence type="ECO:0000313" key="8">
    <source>
        <dbReference type="Proteomes" id="UP000177515"/>
    </source>
</evidence>
<feature type="transmembrane region" description="Helical" evidence="6">
    <location>
        <begin position="6"/>
        <end position="29"/>
    </location>
</feature>
<accession>A0ABN4TVH5</accession>
<feature type="transmembrane region" description="Helical" evidence="6">
    <location>
        <begin position="189"/>
        <end position="208"/>
    </location>
</feature>